<dbReference type="Gramene" id="TraesJUL2D03G01288840.1">
    <property type="protein sequence ID" value="TraesJUL2D03G01288840.1"/>
    <property type="gene ID" value="TraesJUL2D03G01288840"/>
</dbReference>
<organism evidence="3 4">
    <name type="scientific">Triticum aestivum</name>
    <name type="common">Wheat</name>
    <dbReference type="NCBI Taxonomy" id="4565"/>
    <lineage>
        <taxon>Eukaryota</taxon>
        <taxon>Viridiplantae</taxon>
        <taxon>Streptophyta</taxon>
        <taxon>Embryophyta</taxon>
        <taxon>Tracheophyta</taxon>
        <taxon>Spermatophyta</taxon>
        <taxon>Magnoliopsida</taxon>
        <taxon>Liliopsida</taxon>
        <taxon>Poales</taxon>
        <taxon>Poaceae</taxon>
        <taxon>BOP clade</taxon>
        <taxon>Pooideae</taxon>
        <taxon>Triticodae</taxon>
        <taxon>Triticeae</taxon>
        <taxon>Triticinae</taxon>
        <taxon>Triticum</taxon>
    </lineage>
</organism>
<dbReference type="Gene3D" id="3.30.559.10">
    <property type="entry name" value="Chloramphenicol acetyltransferase-like domain"/>
    <property type="match status" value="2"/>
</dbReference>
<dbReference type="InterPro" id="IPR023213">
    <property type="entry name" value="CAT-like_dom_sf"/>
</dbReference>
<dbReference type="PANTHER" id="PTHR31147">
    <property type="entry name" value="ACYL TRANSFERASE 4"/>
    <property type="match status" value="1"/>
</dbReference>
<reference evidence="3 4" key="1">
    <citation type="submission" date="2018-05" db="EMBL/GenBank/DDBJ databases">
        <authorList>
            <person name="Thind KAUR A."/>
        </authorList>
    </citation>
    <scope>NUCLEOTIDE SEQUENCE [LARGE SCALE GENOMIC DNA]</scope>
</reference>
<evidence type="ECO:0000313" key="3">
    <source>
        <dbReference type="EMBL" id="SPT20432.1"/>
    </source>
</evidence>
<name>A0A7H4LP93_WHEAT</name>
<dbReference type="Gramene" id="TraesJAG2D03G01286540.1">
    <property type="protein sequence ID" value="TraesJAG2D03G01286540.1"/>
    <property type="gene ID" value="TraesJAG2D03G01286540"/>
</dbReference>
<dbReference type="InterPro" id="IPR050898">
    <property type="entry name" value="Plant_acyltransferase"/>
</dbReference>
<dbReference type="Gramene" id="TraesCAD_scaffold_041440_01G000100.1">
    <property type="protein sequence ID" value="TraesCAD_scaffold_041440_01G000100.1"/>
    <property type="gene ID" value="TraesCAD_scaffold_041440_01G000100"/>
</dbReference>
<sequence>MVHFTARRSAPELVAPARPTPHGAKTLSDIDDFSECRYYASAIDFFSRDPTVTADNVHPARSIVAALAEALVYYYPIAGRLREIPGGKLVVDCTGEGVVFVEADADVSLEELGGQPPYPCAEEFVCDGVVEGGSGAVVVVGRPLFYMQVTRLKDGAFVMGFQVCHVIADAAGVTQFIRAIAELARGEAHPSVSPVWERGIFKARDPPRVRHDVYPAYDPTSPSKTVLGDYDDVDDPMLSTPTEEMVGQYLRFGPKEVAALRRHVDTAQPCTTFELLTAFLWRCRTAALGYCSCQRVRLVLRVDVRGNRRCKLDPPIPRGYYGNAVLRPMAEAGVEDLCGRPLGHAVGLVRKAKLCATEEHFRSMVDMMASARTDDEWLVASRRVFHVSDLTRLGQEDNFNFGWARRVGGGLPRIGISSFLMACKNEHGEDTVVVPMLLPRHATERLAKEMSMWVGDKFIIPSSM</sequence>
<dbReference type="Gramene" id="TraesARI2D03G01297350.1">
    <property type="protein sequence ID" value="TraesARI2D03G01297350.1"/>
    <property type="gene ID" value="TraesARI2D03G01297350"/>
</dbReference>
<evidence type="ECO:0000256" key="1">
    <source>
        <dbReference type="ARBA" id="ARBA00009861"/>
    </source>
</evidence>
<evidence type="ECO:0000313" key="4">
    <source>
        <dbReference type="Proteomes" id="UP000280104"/>
    </source>
</evidence>
<dbReference type="GO" id="GO:0016747">
    <property type="term" value="F:acyltransferase activity, transferring groups other than amino-acyl groups"/>
    <property type="evidence" value="ECO:0007669"/>
    <property type="project" value="UniProtKB-ARBA"/>
</dbReference>
<dbReference type="Gramene" id="TraesCLE_scaffold_035966_01G000400.1">
    <property type="protein sequence ID" value="TraesCLE_scaffold_035966_01G000400.1"/>
    <property type="gene ID" value="TraesCLE_scaffold_035966_01G000400"/>
</dbReference>
<comment type="similarity">
    <text evidence="1">Belongs to the plant acyltransferase family.</text>
</comment>
<gene>
    <name evidence="3" type="ORF">CAMPLR22A2D_LOCUS5063</name>
</gene>
<dbReference type="PANTHER" id="PTHR31147:SF66">
    <property type="entry name" value="OS05G0315700 PROTEIN"/>
    <property type="match status" value="1"/>
</dbReference>
<dbReference type="EMBL" id="LS480641">
    <property type="protein sequence ID" value="SPT20432.1"/>
    <property type="molecule type" value="Genomic_DNA"/>
</dbReference>
<protein>
    <submittedName>
        <fullName evidence="3">Uncharacterized protein</fullName>
    </submittedName>
</protein>
<proteinExistence type="inferred from homology"/>
<dbReference type="Pfam" id="PF02458">
    <property type="entry name" value="Transferase"/>
    <property type="match status" value="1"/>
</dbReference>
<dbReference type="Proteomes" id="UP000280104">
    <property type="component" value="Chromosome II"/>
</dbReference>
<dbReference type="Gramene" id="TraesSYM2D03G01295910.1">
    <property type="protein sequence ID" value="TraesSYM2D03G01295910.1"/>
    <property type="gene ID" value="TraesSYM2D03G01295910"/>
</dbReference>
<accession>A0A7H4LP93</accession>
<dbReference type="AlphaFoldDB" id="A0A7H4LP93"/>
<keyword evidence="2" id="KW-0808">Transferase</keyword>
<dbReference type="Gramene" id="TraesROB_scaffold_041022_01G000400.1">
    <property type="protein sequence ID" value="TraesROB_scaffold_041022_01G000400.1"/>
    <property type="gene ID" value="TraesROB_scaffold_041022_01G000400"/>
</dbReference>
<evidence type="ECO:0000256" key="2">
    <source>
        <dbReference type="ARBA" id="ARBA00022679"/>
    </source>
</evidence>